<dbReference type="EMBL" id="CAJOBR010003899">
    <property type="protein sequence ID" value="CAF4756946.1"/>
    <property type="molecule type" value="Genomic_DNA"/>
</dbReference>
<dbReference type="Proteomes" id="UP000663851">
    <property type="component" value="Unassembled WGS sequence"/>
</dbReference>
<dbReference type="Proteomes" id="UP000663833">
    <property type="component" value="Unassembled WGS sequence"/>
</dbReference>
<organism evidence="3 7">
    <name type="scientific">Rotaria socialis</name>
    <dbReference type="NCBI Taxonomy" id="392032"/>
    <lineage>
        <taxon>Eukaryota</taxon>
        <taxon>Metazoa</taxon>
        <taxon>Spiralia</taxon>
        <taxon>Gnathifera</taxon>
        <taxon>Rotifera</taxon>
        <taxon>Eurotatoria</taxon>
        <taxon>Bdelloidea</taxon>
        <taxon>Philodinida</taxon>
        <taxon>Philodinidae</taxon>
        <taxon>Rotaria</taxon>
    </lineage>
</organism>
<dbReference type="Proteomes" id="UP000663872">
    <property type="component" value="Unassembled WGS sequence"/>
</dbReference>
<reference evidence="3" key="1">
    <citation type="submission" date="2021-02" db="EMBL/GenBank/DDBJ databases">
        <authorList>
            <person name="Nowell W R."/>
        </authorList>
    </citation>
    <scope>NUCLEOTIDE SEQUENCE</scope>
</reference>
<protein>
    <submittedName>
        <fullName evidence="3">Uncharacterized protein</fullName>
    </submittedName>
</protein>
<dbReference type="AlphaFoldDB" id="A0A818WFM3"/>
<dbReference type="EMBL" id="CAJNYT010005242">
    <property type="protein sequence ID" value="CAF3723538.1"/>
    <property type="molecule type" value="Genomic_DNA"/>
</dbReference>
<gene>
    <name evidence="3" type="ORF">GRG538_LOCUS29801</name>
    <name evidence="5" type="ORF">HFQ381_LOCUS25378</name>
    <name evidence="2" type="ORF">LUA448_LOCUS21623</name>
    <name evidence="6" type="ORF">QYT958_LOCUS21378</name>
    <name evidence="1" type="ORF">TIS948_LOCUS8666</name>
    <name evidence="4" type="ORF">UJA718_LOCUS14008</name>
</gene>
<dbReference type="EMBL" id="CAJNXB010001116">
    <property type="protein sequence ID" value="CAF3133009.1"/>
    <property type="molecule type" value="Genomic_DNA"/>
</dbReference>
<proteinExistence type="predicted"/>
<evidence type="ECO:0000313" key="1">
    <source>
        <dbReference type="EMBL" id="CAF3133009.1"/>
    </source>
</evidence>
<keyword evidence="8" id="KW-1185">Reference proteome</keyword>
<dbReference type="Proteomes" id="UP000663848">
    <property type="component" value="Unassembled WGS sequence"/>
</dbReference>
<evidence type="ECO:0000313" key="2">
    <source>
        <dbReference type="EMBL" id="CAF3446946.1"/>
    </source>
</evidence>
<sequence>MSSSTQQTSLNFSWQQGAKFAHAFPIDFTSQDIYKAVAAKLYPNFIPPANEPRCDNRTVFPFKLLYLGKNIPQNYSNPEDTTKFADMKRTMTPKSVILVVERLIGGSNNGGMIDLDTHTRSFFAEVKVELNKIVEYPNNKCALCLENKNCIKIPCAQATRCLNTVCTVCLLEYYARKNYTTQCLICKKFSDLESYLTNAEFKMLPNGNAKMTLSEEFKISHAQFKESIELTRYIDFQICKCGCYFVNATMYSRQNCPKCQRWMCFFCNENWDQNTMRNQQYTCGVPTCKYQQLLVFEMEESESYKGFWLPSTRCCPKCGTYGGYGTKCKFNQCANCKDYWYCFLCLKSQSECGTACNVKCVDPPVQQTYTVFPRMES</sequence>
<name>A0A818WFM3_9BILA</name>
<comment type="caution">
    <text evidence="3">The sequence shown here is derived from an EMBL/GenBank/DDBJ whole genome shotgun (WGS) entry which is preliminary data.</text>
</comment>
<evidence type="ECO:0000313" key="3">
    <source>
        <dbReference type="EMBL" id="CAF3723538.1"/>
    </source>
</evidence>
<dbReference type="EMBL" id="CAJOBP010001941">
    <property type="protein sequence ID" value="CAF4323181.1"/>
    <property type="molecule type" value="Genomic_DNA"/>
</dbReference>
<dbReference type="EMBL" id="CAJOBO010002829">
    <property type="protein sequence ID" value="CAF4470105.1"/>
    <property type="molecule type" value="Genomic_DNA"/>
</dbReference>
<accession>A0A818WFM3</accession>
<evidence type="ECO:0000313" key="6">
    <source>
        <dbReference type="EMBL" id="CAF4756946.1"/>
    </source>
</evidence>
<evidence type="ECO:0000313" key="5">
    <source>
        <dbReference type="EMBL" id="CAF4470105.1"/>
    </source>
</evidence>
<evidence type="ECO:0000313" key="7">
    <source>
        <dbReference type="Proteomes" id="UP000663872"/>
    </source>
</evidence>
<dbReference type="Proteomes" id="UP000663873">
    <property type="component" value="Unassembled WGS sequence"/>
</dbReference>
<dbReference type="Proteomes" id="UP000663825">
    <property type="component" value="Unassembled WGS sequence"/>
</dbReference>
<dbReference type="OrthoDB" id="1431934at2759"/>
<evidence type="ECO:0000313" key="4">
    <source>
        <dbReference type="EMBL" id="CAF4323181.1"/>
    </source>
</evidence>
<dbReference type="EMBL" id="CAJNYD010002847">
    <property type="protein sequence ID" value="CAF3446946.1"/>
    <property type="molecule type" value="Genomic_DNA"/>
</dbReference>
<evidence type="ECO:0000313" key="8">
    <source>
        <dbReference type="Proteomes" id="UP000663873"/>
    </source>
</evidence>